<dbReference type="Pfam" id="PF13639">
    <property type="entry name" value="zf-RING_2"/>
    <property type="match status" value="1"/>
</dbReference>
<feature type="region of interest" description="Disordered" evidence="5">
    <location>
        <begin position="97"/>
        <end position="158"/>
    </location>
</feature>
<dbReference type="SUPFAM" id="SSF161219">
    <property type="entry name" value="CHY zinc finger-like"/>
    <property type="match status" value="1"/>
</dbReference>
<dbReference type="PROSITE" id="PS51270">
    <property type="entry name" value="ZF_CTCHY"/>
    <property type="match status" value="1"/>
</dbReference>
<dbReference type="InterPro" id="IPR039512">
    <property type="entry name" value="RCHY1_zinc-ribbon"/>
</dbReference>
<dbReference type="PANTHER" id="PTHR21319">
    <property type="entry name" value="RING FINGER AND CHY ZINC FINGER DOMAIN-CONTAINING PROTEIN 1"/>
    <property type="match status" value="1"/>
</dbReference>
<dbReference type="PROSITE" id="PS51266">
    <property type="entry name" value="ZF_CHY"/>
    <property type="match status" value="1"/>
</dbReference>
<evidence type="ECO:0000259" key="7">
    <source>
        <dbReference type="PROSITE" id="PS51266"/>
    </source>
</evidence>
<evidence type="ECO:0000259" key="6">
    <source>
        <dbReference type="PROSITE" id="PS50089"/>
    </source>
</evidence>
<feature type="compositionally biased region" description="Polar residues" evidence="5">
    <location>
        <begin position="119"/>
        <end position="138"/>
    </location>
</feature>
<evidence type="ECO:0000259" key="8">
    <source>
        <dbReference type="PROSITE" id="PS51270"/>
    </source>
</evidence>
<protein>
    <recommendedName>
        <fullName evidence="11">RING-type domain-containing protein</fullName>
    </recommendedName>
</protein>
<dbReference type="AlphaFoldDB" id="A0A0F4ZAW1"/>
<dbReference type="InterPro" id="IPR017921">
    <property type="entry name" value="Znf_CTCHY"/>
</dbReference>
<sequence length="521" mass="58041">MSSIVSDFIINPVLRQARRISEISRSSTSTVNADDGSVEFHHKNPDQVLIATTTSAIAQESDPALTCSSGLDPADLDTASTASVSVDMSTQHTLDASHLVSDEESAPPSLLSSALPISHRNSNTNPSILSQSLNSVPPATNDAGALNRSPGFNELPEDDGMQEMRTRIREIQSMNASPSEKGKLLHETLMKNHLNIKAHTCTSAPISEPPRTPARQIQKKLAVASHLSASPLASSWTGLGFWNQQDSEEVFTLTQEDVEPTFYLDPEDDEIYKGCKHYRRNVKLQCSTCSKWYTCRLCHDNKEDHELVRTETKNMLCMSCACPQRVSDTCVNCGESAARYYCNICKLWEDRPNRAIYHCNDCGICRKGNGLGKDFFHCKKCNACISMSTQYSHKCIERATDCNCPICEDYLFTSRKTVVFMDCGHSIHKSCHERYLASGSFKCPLCNKAITNTETLFRSIDLAIQQQPMPEDYKDTKALVLCHECTTRTTVPYHWLGLKCDANSYVYDTFEPGNFGFSLSR</sequence>
<dbReference type="Gene3D" id="3.30.40.10">
    <property type="entry name" value="Zinc/RING finger domain, C3HC4 (zinc finger)"/>
    <property type="match status" value="1"/>
</dbReference>
<dbReference type="CDD" id="cd16464">
    <property type="entry name" value="RING-H2_Pirh2-like"/>
    <property type="match status" value="1"/>
</dbReference>
<reference evidence="9 10" key="1">
    <citation type="submission" date="2015-03" db="EMBL/GenBank/DDBJ databases">
        <authorList>
            <person name="Radwan O."/>
            <person name="Al-Naeli F.A."/>
            <person name="Rendon G.A."/>
            <person name="Fields C."/>
        </authorList>
    </citation>
    <scope>NUCLEOTIDE SEQUENCE [LARGE SCALE GENOMIC DNA]</scope>
    <source>
        <strain evidence="9">CR-DP1</strain>
    </source>
</reference>
<keyword evidence="2 4" id="KW-0863">Zinc-finger</keyword>
<evidence type="ECO:0000256" key="5">
    <source>
        <dbReference type="SAM" id="MobiDB-lite"/>
    </source>
</evidence>
<dbReference type="Pfam" id="PF05495">
    <property type="entry name" value="zf-CHY"/>
    <property type="match status" value="1"/>
</dbReference>
<dbReference type="GO" id="GO:0016567">
    <property type="term" value="P:protein ubiquitination"/>
    <property type="evidence" value="ECO:0007669"/>
    <property type="project" value="TreeGrafter"/>
</dbReference>
<dbReference type="GO" id="GO:0008270">
    <property type="term" value="F:zinc ion binding"/>
    <property type="evidence" value="ECO:0007669"/>
    <property type="project" value="UniProtKB-KW"/>
</dbReference>
<keyword evidence="3" id="KW-0862">Zinc</keyword>
<evidence type="ECO:0000256" key="2">
    <source>
        <dbReference type="ARBA" id="ARBA00022771"/>
    </source>
</evidence>
<comment type="caution">
    <text evidence="9">The sequence shown here is derived from an EMBL/GenBank/DDBJ whole genome shotgun (WGS) entry which is preliminary data.</text>
</comment>
<dbReference type="PROSITE" id="PS50089">
    <property type="entry name" value="ZF_RING_2"/>
    <property type="match status" value="1"/>
</dbReference>
<proteinExistence type="predicted"/>
<dbReference type="OrthoDB" id="411372at2759"/>
<name>A0A0F4ZAW1_9PEZI</name>
<dbReference type="PANTHER" id="PTHR21319:SF0">
    <property type="entry name" value="AND RING FINGER DOMAIN PROTEIN, PUTATIVE (AFU_ORTHOLOGUE AFUA_1G08900)-RELATED"/>
    <property type="match status" value="1"/>
</dbReference>
<dbReference type="SUPFAM" id="SSF57850">
    <property type="entry name" value="RING/U-box"/>
    <property type="match status" value="1"/>
</dbReference>
<evidence type="ECO:0008006" key="11">
    <source>
        <dbReference type="Google" id="ProtNLM"/>
    </source>
</evidence>
<dbReference type="EMBL" id="LAEV01001737">
    <property type="protein sequence ID" value="KKA27430.1"/>
    <property type="molecule type" value="Genomic_DNA"/>
</dbReference>
<feature type="domain" description="CHY-type" evidence="7">
    <location>
        <begin position="268"/>
        <end position="335"/>
    </location>
</feature>
<dbReference type="InterPro" id="IPR008913">
    <property type="entry name" value="Znf_CHY"/>
</dbReference>
<dbReference type="SMART" id="SM00184">
    <property type="entry name" value="RING"/>
    <property type="match status" value="2"/>
</dbReference>
<dbReference type="GO" id="GO:0061630">
    <property type="term" value="F:ubiquitin protein ligase activity"/>
    <property type="evidence" value="ECO:0007669"/>
    <property type="project" value="TreeGrafter"/>
</dbReference>
<dbReference type="GO" id="GO:0005634">
    <property type="term" value="C:nucleus"/>
    <property type="evidence" value="ECO:0007669"/>
    <property type="project" value="TreeGrafter"/>
</dbReference>
<feature type="domain" description="CTCHY-type" evidence="8">
    <location>
        <begin position="337"/>
        <end position="403"/>
    </location>
</feature>
<feature type="domain" description="RING-type" evidence="6">
    <location>
        <begin position="404"/>
        <end position="447"/>
    </location>
</feature>
<keyword evidence="1" id="KW-0479">Metal-binding</keyword>
<evidence type="ECO:0000256" key="1">
    <source>
        <dbReference type="ARBA" id="ARBA00022723"/>
    </source>
</evidence>
<dbReference type="Proteomes" id="UP000033483">
    <property type="component" value="Unassembled WGS sequence"/>
</dbReference>
<dbReference type="GO" id="GO:0006511">
    <property type="term" value="P:ubiquitin-dependent protein catabolic process"/>
    <property type="evidence" value="ECO:0007669"/>
    <property type="project" value="TreeGrafter"/>
</dbReference>
<gene>
    <name evidence="9" type="ORF">TD95_002013</name>
</gene>
<evidence type="ECO:0000313" key="10">
    <source>
        <dbReference type="Proteomes" id="UP000033483"/>
    </source>
</evidence>
<dbReference type="Gene3D" id="2.20.28.10">
    <property type="match status" value="1"/>
</dbReference>
<organism evidence="9 10">
    <name type="scientific">Thielaviopsis punctulata</name>
    <dbReference type="NCBI Taxonomy" id="72032"/>
    <lineage>
        <taxon>Eukaryota</taxon>
        <taxon>Fungi</taxon>
        <taxon>Dikarya</taxon>
        <taxon>Ascomycota</taxon>
        <taxon>Pezizomycotina</taxon>
        <taxon>Sordariomycetes</taxon>
        <taxon>Hypocreomycetidae</taxon>
        <taxon>Microascales</taxon>
        <taxon>Ceratocystidaceae</taxon>
        <taxon>Thielaviopsis</taxon>
    </lineage>
</organism>
<evidence type="ECO:0000313" key="9">
    <source>
        <dbReference type="EMBL" id="KKA27430.1"/>
    </source>
</evidence>
<feature type="compositionally biased region" description="Low complexity" evidence="5">
    <location>
        <begin position="106"/>
        <end position="116"/>
    </location>
</feature>
<accession>A0A0F4ZAW1</accession>
<evidence type="ECO:0000256" key="3">
    <source>
        <dbReference type="ARBA" id="ARBA00022833"/>
    </source>
</evidence>
<dbReference type="InterPro" id="IPR037275">
    <property type="entry name" value="Znf_CTCHY_sf"/>
</dbReference>
<evidence type="ECO:0000256" key="4">
    <source>
        <dbReference type="PROSITE-ProRule" id="PRU00601"/>
    </source>
</evidence>
<dbReference type="InterPro" id="IPR013083">
    <property type="entry name" value="Znf_RING/FYVE/PHD"/>
</dbReference>
<keyword evidence="10" id="KW-1185">Reference proteome</keyword>
<dbReference type="InterPro" id="IPR001841">
    <property type="entry name" value="Znf_RING"/>
</dbReference>
<dbReference type="InterPro" id="IPR037274">
    <property type="entry name" value="Znf_CHY_sf"/>
</dbReference>
<dbReference type="SUPFAM" id="SSF161245">
    <property type="entry name" value="Zinc hairpin stack"/>
    <property type="match status" value="1"/>
</dbReference>
<dbReference type="Pfam" id="PF14599">
    <property type="entry name" value="zinc_ribbon_6"/>
    <property type="match status" value="1"/>
</dbReference>